<evidence type="ECO:0000256" key="5">
    <source>
        <dbReference type="ARBA" id="ARBA00022980"/>
    </source>
</evidence>
<dbReference type="AlphaFoldDB" id="C6KIZ9"/>
<dbReference type="GO" id="GO:0005762">
    <property type="term" value="C:mitochondrial large ribosomal subunit"/>
    <property type="evidence" value="ECO:0007669"/>
    <property type="project" value="TreeGrafter"/>
</dbReference>
<accession>C6KIZ9</accession>
<dbReference type="PANTHER" id="PTHR21349">
    <property type="entry name" value="50S RIBOSOMAL PROTEIN L21"/>
    <property type="match status" value="1"/>
</dbReference>
<protein>
    <recommendedName>
        <fullName evidence="7">Large ribosomal subunit protein bL21c</fullName>
    </recommendedName>
</protein>
<evidence type="ECO:0000256" key="4">
    <source>
        <dbReference type="ARBA" id="ARBA00022884"/>
    </source>
</evidence>
<gene>
    <name evidence="7 9" type="primary">rpl21</name>
    <name evidence="9" type="ORF">AulaCp067</name>
</gene>
<dbReference type="GO" id="GO:0006412">
    <property type="term" value="P:translation"/>
    <property type="evidence" value="ECO:0007669"/>
    <property type="project" value="UniProtKB-UniRule"/>
</dbReference>
<sequence length="109" mass="12674">MKYAVIEIGGKQIVVEEGKYYSVNRLPQKIGSSLSLSRILLCNDHGHRVLGYPYIENSEKVKVFATVLEHFNMPKITVFKMKPKKKLRWTRGHRQAQTRIMIDKIETKS</sequence>
<proteinExistence type="inferred from homology"/>
<dbReference type="GeneID" id="8097456"/>
<dbReference type="EMBL" id="GQ231542">
    <property type="protein sequence ID" value="ACS36955.1"/>
    <property type="molecule type" value="Genomic_DNA"/>
</dbReference>
<dbReference type="InterPro" id="IPR036164">
    <property type="entry name" value="bL21-like_sf"/>
</dbReference>
<keyword evidence="2 9" id="KW-0934">Plastid</keyword>
<evidence type="ECO:0000256" key="7">
    <source>
        <dbReference type="HAMAP-Rule" id="MF_01363"/>
    </source>
</evidence>
<comment type="subcellular location">
    <subcellularLocation>
        <location evidence="7">Plastid</location>
        <location evidence="7">Chloroplast</location>
    </subcellularLocation>
</comment>
<evidence type="ECO:0000256" key="1">
    <source>
        <dbReference type="ARBA" id="ARBA00008563"/>
    </source>
</evidence>
<dbReference type="RefSeq" id="YP_003002243.1">
    <property type="nucleotide sequence ID" value="NC_012903.1"/>
</dbReference>
<evidence type="ECO:0000313" key="9">
    <source>
        <dbReference type="EMBL" id="ACS36955.1"/>
    </source>
</evidence>
<dbReference type="GO" id="GO:0003735">
    <property type="term" value="F:structural constituent of ribosome"/>
    <property type="evidence" value="ECO:0007669"/>
    <property type="project" value="InterPro"/>
</dbReference>
<evidence type="ECO:0000256" key="8">
    <source>
        <dbReference type="RuleBase" id="RU000563"/>
    </source>
</evidence>
<dbReference type="InterPro" id="IPR018258">
    <property type="entry name" value="Ribosomal_bL21_CS"/>
</dbReference>
<keyword evidence="4 7" id="KW-0694">RNA-binding</keyword>
<dbReference type="InterPro" id="IPR028909">
    <property type="entry name" value="bL21-like"/>
</dbReference>
<dbReference type="NCBIfam" id="TIGR00061">
    <property type="entry name" value="L21"/>
    <property type="match status" value="1"/>
</dbReference>
<evidence type="ECO:0000256" key="2">
    <source>
        <dbReference type="ARBA" id="ARBA00022640"/>
    </source>
</evidence>
<name>C6KIZ9_9STRA</name>
<comment type="subunit">
    <text evidence="7 8">Part of the 50S ribosomal subunit.</text>
</comment>
<dbReference type="GO" id="GO:0009507">
    <property type="term" value="C:chloroplast"/>
    <property type="evidence" value="ECO:0007669"/>
    <property type="project" value="UniProtKB-SubCell"/>
</dbReference>
<geneLocation type="chloroplast" evidence="9"/>
<keyword evidence="3 7" id="KW-0699">rRNA-binding</keyword>
<organism evidence="9">
    <name type="scientific">Aureoumbra lagunensis</name>
    <dbReference type="NCBI Taxonomy" id="44058"/>
    <lineage>
        <taxon>Eukaryota</taxon>
        <taxon>Sar</taxon>
        <taxon>Stramenopiles</taxon>
        <taxon>Ochrophyta</taxon>
        <taxon>Pelagophyceae</taxon>
        <taxon>Pelagomonadales</taxon>
        <taxon>Aureoumbra</taxon>
    </lineage>
</organism>
<evidence type="ECO:0000256" key="3">
    <source>
        <dbReference type="ARBA" id="ARBA00022730"/>
    </source>
</evidence>
<keyword evidence="6 7" id="KW-0687">Ribonucleoprotein</keyword>
<dbReference type="HAMAP" id="MF_01363">
    <property type="entry name" value="Ribosomal_bL21"/>
    <property type="match status" value="1"/>
</dbReference>
<dbReference type="GO" id="GO:0019843">
    <property type="term" value="F:rRNA binding"/>
    <property type="evidence" value="ECO:0007669"/>
    <property type="project" value="UniProtKB-UniRule"/>
</dbReference>
<dbReference type="PROSITE" id="PS01169">
    <property type="entry name" value="RIBOSOMAL_L21"/>
    <property type="match status" value="1"/>
</dbReference>
<keyword evidence="5 7" id="KW-0689">Ribosomal protein</keyword>
<evidence type="ECO:0000256" key="6">
    <source>
        <dbReference type="ARBA" id="ARBA00023274"/>
    </source>
</evidence>
<dbReference type="SUPFAM" id="SSF141091">
    <property type="entry name" value="L21p-like"/>
    <property type="match status" value="1"/>
</dbReference>
<dbReference type="Pfam" id="PF00829">
    <property type="entry name" value="Ribosomal_L21p"/>
    <property type="match status" value="1"/>
</dbReference>
<dbReference type="PANTHER" id="PTHR21349:SF7">
    <property type="entry name" value="LARGE RIBOSOMAL SUBUNIT PROTEIN BL21C"/>
    <property type="match status" value="1"/>
</dbReference>
<comment type="function">
    <text evidence="7 8">This protein binds to 23S rRNA.</text>
</comment>
<reference evidence="9" key="1">
    <citation type="journal article" date="2010" name="J. Phycol.">
        <title>Analyses of the complete chloroplast genome sequences of two members of the pelagophyceae: Aureococcus anophagefferens CCMP1984 and Aureoumbra lagunensis CCMP1507.</title>
        <authorList>
            <person name="Ong H.C."/>
            <person name="Wilhelm S.W."/>
            <person name="Gobler C.J."/>
            <person name="Bullerjahn G."/>
            <person name="Jacobs M.A."/>
            <person name="McKay J."/>
            <person name="Sims E.H."/>
            <person name="Gillett W.G."/>
            <person name="Zhou Y."/>
            <person name="Haugen E."/>
            <person name="Rocap G."/>
            <person name="Cattolico R.A."/>
        </authorList>
    </citation>
    <scope>NUCLEOTIDE SEQUENCE</scope>
    <source>
        <strain evidence="9">CCMP 1507</strain>
    </source>
</reference>
<keyword evidence="9" id="KW-0150">Chloroplast</keyword>
<comment type="similarity">
    <text evidence="1 7 8">Belongs to the bacterial ribosomal protein bL21 family.</text>
</comment>
<dbReference type="InterPro" id="IPR001787">
    <property type="entry name" value="Ribosomal_bL21"/>
</dbReference>